<feature type="active site" description="Tele-UMP-histidine intermediate" evidence="8">
    <location>
        <position position="166"/>
    </location>
</feature>
<sequence>MSQLRRDPIINRWVIISTERARRPNDFRVEKQAIGKGGFCPFCEGNEAKTPAEIMAIRRPDSGPNQPGWSLRVVSNKFPALAIEGDLQRKGIGLFDQMNGIGAHEVIIETNRHVVDIAELSEAEILQVIGAYQSRSLDLKKDSRFRYILIFKNCGERAGASLEHTHSQIIATPVTPKRVREELAGSQQHFLAKERCIFCDLLEQELDSGKRVIQETQHFMVLAPFASCFPFETWILPRRHHPDFDQISEAERQDLAAVLRKTIYRINRSLNNPPYNYLIHTAPNRYRRSGYWQTIDQDYHWHLEIIPRLTGIAGFEWGTGFYINPTAPEDAAAYLREID</sequence>
<evidence type="ECO:0000313" key="12">
    <source>
        <dbReference type="EMBL" id="OPZ89550.1"/>
    </source>
</evidence>
<protein>
    <recommendedName>
        <fullName evidence="7">Galactose-1-phosphate uridylyltransferase</fullName>
        <ecNumber evidence="7">2.7.7.12</ecNumber>
    </recommendedName>
</protein>
<dbReference type="CDD" id="cd00608">
    <property type="entry name" value="GalT"/>
    <property type="match status" value="1"/>
</dbReference>
<feature type="binding site" evidence="9">
    <location>
        <position position="43"/>
    </location>
    <ligand>
        <name>Zn(2+)</name>
        <dbReference type="ChEBI" id="CHEBI:29105"/>
    </ligand>
</feature>
<evidence type="ECO:0000256" key="2">
    <source>
        <dbReference type="ARBA" id="ARBA00022679"/>
    </source>
</evidence>
<feature type="domain" description="Galactose-1-phosphate uridyl transferase N-terminal" evidence="10">
    <location>
        <begin position="3"/>
        <end position="176"/>
    </location>
</feature>
<dbReference type="UniPathway" id="UPA00214"/>
<dbReference type="NCBIfam" id="TIGR00209">
    <property type="entry name" value="galT_1"/>
    <property type="match status" value="1"/>
</dbReference>
<gene>
    <name evidence="12" type="primary">galT_2</name>
    <name evidence="12" type="ORF">BWY73_01481</name>
</gene>
<dbReference type="EMBL" id="MWAK01000354">
    <property type="protein sequence ID" value="OPZ89550.1"/>
    <property type="molecule type" value="Genomic_DNA"/>
</dbReference>
<feature type="domain" description="Galactose-1-phosphate uridyl transferase C-terminal" evidence="11">
    <location>
        <begin position="188"/>
        <end position="304"/>
    </location>
</feature>
<dbReference type="InterPro" id="IPR005849">
    <property type="entry name" value="GalP_Utransf_N"/>
</dbReference>
<dbReference type="Proteomes" id="UP000485484">
    <property type="component" value="Unassembled WGS sequence"/>
</dbReference>
<reference evidence="12" key="1">
    <citation type="submission" date="2017-02" db="EMBL/GenBank/DDBJ databases">
        <title>Delving into the versatile metabolic prowess of the omnipresent phylum Bacteroidetes.</title>
        <authorList>
            <person name="Nobu M.K."/>
            <person name="Mei R."/>
            <person name="Narihiro T."/>
            <person name="Kuroda K."/>
            <person name="Liu W.-T."/>
        </authorList>
    </citation>
    <scope>NUCLEOTIDE SEQUENCE</scope>
    <source>
        <strain evidence="12">ADurb.Bin417</strain>
    </source>
</reference>
<keyword evidence="5 9" id="KW-0862">Zinc</keyword>
<proteinExistence type="inferred from homology"/>
<comment type="caution">
    <text evidence="12">The sequence shown here is derived from an EMBL/GenBank/DDBJ whole genome shotgun (WGS) entry which is preliminary data.</text>
</comment>
<dbReference type="InterPro" id="IPR005850">
    <property type="entry name" value="GalP_Utransf_C"/>
</dbReference>
<dbReference type="PANTHER" id="PTHR42763:SF1">
    <property type="entry name" value="UDP-GLUCOSE--HEXOSE-1-PHOSPHATE URIDYLYLTRANSFERASE"/>
    <property type="match status" value="1"/>
</dbReference>
<evidence type="ECO:0000256" key="5">
    <source>
        <dbReference type="ARBA" id="ARBA00022833"/>
    </source>
</evidence>
<evidence type="ECO:0000256" key="8">
    <source>
        <dbReference type="PIRSR" id="PIRSR000808-1"/>
    </source>
</evidence>
<dbReference type="Gene3D" id="3.30.428.10">
    <property type="entry name" value="HIT-like"/>
    <property type="match status" value="2"/>
</dbReference>
<dbReference type="GO" id="GO:0008270">
    <property type="term" value="F:zinc ion binding"/>
    <property type="evidence" value="ECO:0007669"/>
    <property type="project" value="InterPro"/>
</dbReference>
<dbReference type="SUPFAM" id="SSF54197">
    <property type="entry name" value="HIT-like"/>
    <property type="match status" value="2"/>
</dbReference>
<name>A0A1V5M9G4_UNCT6</name>
<dbReference type="PANTHER" id="PTHR42763">
    <property type="entry name" value="ADP-GLUCOSE PHOSPHORYLASE"/>
    <property type="match status" value="1"/>
</dbReference>
<dbReference type="InterPro" id="IPR036265">
    <property type="entry name" value="HIT-like_sf"/>
</dbReference>
<evidence type="ECO:0000256" key="9">
    <source>
        <dbReference type="PIRSR" id="PIRSR000808-3"/>
    </source>
</evidence>
<dbReference type="InterPro" id="IPR001937">
    <property type="entry name" value="GalP_UDPtransf1"/>
</dbReference>
<accession>A0A1V5M9G4</accession>
<feature type="binding site" evidence="9">
    <location>
        <position position="113"/>
    </location>
    <ligand>
        <name>Zn(2+)</name>
        <dbReference type="ChEBI" id="CHEBI:29105"/>
    </ligand>
</feature>
<evidence type="ECO:0000256" key="4">
    <source>
        <dbReference type="ARBA" id="ARBA00022723"/>
    </source>
</evidence>
<evidence type="ECO:0000256" key="6">
    <source>
        <dbReference type="ARBA" id="ARBA00023277"/>
    </source>
</evidence>
<keyword evidence="6" id="KW-0119">Carbohydrate metabolism</keyword>
<feature type="binding site" evidence="9">
    <location>
        <position position="40"/>
    </location>
    <ligand>
        <name>Zn(2+)</name>
        <dbReference type="ChEBI" id="CHEBI:29105"/>
    </ligand>
</feature>
<keyword evidence="3 12" id="KW-0548">Nucleotidyltransferase</keyword>
<dbReference type="PIRSF" id="PIRSF000808">
    <property type="entry name" value="GalT"/>
    <property type="match status" value="1"/>
</dbReference>
<dbReference type="AlphaFoldDB" id="A0A1V5M9G4"/>
<evidence type="ECO:0000259" key="11">
    <source>
        <dbReference type="Pfam" id="PF02744"/>
    </source>
</evidence>
<dbReference type="InterPro" id="IPR053177">
    <property type="entry name" value="ADP-glucose_phosphorylase"/>
</dbReference>
<dbReference type="GO" id="GO:0008108">
    <property type="term" value="F:UDP-glucose:hexose-1-phosphate uridylyltransferase activity"/>
    <property type="evidence" value="ECO:0007669"/>
    <property type="project" value="UniProtKB-UniRule"/>
</dbReference>
<evidence type="ECO:0000259" key="10">
    <source>
        <dbReference type="Pfam" id="PF01087"/>
    </source>
</evidence>
<organism evidence="12">
    <name type="scientific">candidate division TA06 bacterium ADurb.Bin417</name>
    <dbReference type="NCBI Taxonomy" id="1852828"/>
    <lineage>
        <taxon>Bacteria</taxon>
        <taxon>Bacteria division TA06</taxon>
    </lineage>
</organism>
<dbReference type="GO" id="GO:0006012">
    <property type="term" value="P:galactose metabolic process"/>
    <property type="evidence" value="ECO:0007669"/>
    <property type="project" value="UniProtKB-UniRule"/>
</dbReference>
<dbReference type="Pfam" id="PF01087">
    <property type="entry name" value="GalP_UDP_transf"/>
    <property type="match status" value="1"/>
</dbReference>
<dbReference type="EC" id="2.7.7.12" evidence="7"/>
<comment type="cofactor">
    <cofactor evidence="9">
        <name>Zn(2+)</name>
        <dbReference type="ChEBI" id="CHEBI:29105"/>
    </cofactor>
    <text evidence="9">Binds 1 zinc ion per subunit.</text>
</comment>
<evidence type="ECO:0000256" key="3">
    <source>
        <dbReference type="ARBA" id="ARBA00022695"/>
    </source>
</evidence>
<keyword evidence="2 12" id="KW-0808">Transferase</keyword>
<evidence type="ECO:0000256" key="1">
    <source>
        <dbReference type="ARBA" id="ARBA00010951"/>
    </source>
</evidence>
<feature type="binding site" evidence="9">
    <location>
        <position position="164"/>
    </location>
    <ligand>
        <name>Zn(2+)</name>
        <dbReference type="ChEBI" id="CHEBI:29105"/>
    </ligand>
</feature>
<keyword evidence="4 9" id="KW-0479">Metal-binding</keyword>
<evidence type="ECO:0000256" key="7">
    <source>
        <dbReference type="NCBIfam" id="TIGR00209"/>
    </source>
</evidence>
<comment type="similarity">
    <text evidence="1">Belongs to the galactose-1-phosphate uridylyltransferase type 1 family.</text>
</comment>
<dbReference type="Pfam" id="PF02744">
    <property type="entry name" value="GalP_UDP_tr_C"/>
    <property type="match status" value="1"/>
</dbReference>